<dbReference type="Proteomes" id="UP000620133">
    <property type="component" value="Chromosome"/>
</dbReference>
<evidence type="ECO:0000313" key="2">
    <source>
        <dbReference type="Proteomes" id="UP000620133"/>
    </source>
</evidence>
<reference evidence="1" key="1">
    <citation type="submission" date="2021-01" db="EMBL/GenBank/DDBJ databases">
        <title>Draft genome sequence of Acholeplasmataceae bacterium strain Mahy22.</title>
        <authorList>
            <person name="Watanabe M."/>
            <person name="Kojima H."/>
            <person name="Fukui M."/>
        </authorList>
    </citation>
    <scope>NUCLEOTIDE SEQUENCE</scope>
    <source>
        <strain evidence="1">Mahy22</strain>
    </source>
</reference>
<dbReference type="KEGG" id="manr:MPAN_004830"/>
<proteinExistence type="predicted"/>
<accession>A0A7U9TIT5</accession>
<organism evidence="1 2">
    <name type="scientific">Mariniplasma anaerobium</name>
    <dbReference type="NCBI Taxonomy" id="2735436"/>
    <lineage>
        <taxon>Bacteria</taxon>
        <taxon>Bacillati</taxon>
        <taxon>Mycoplasmatota</taxon>
        <taxon>Mollicutes</taxon>
        <taxon>Acholeplasmatales</taxon>
        <taxon>Acholeplasmataceae</taxon>
        <taxon>Mariniplasma</taxon>
    </lineage>
</organism>
<dbReference type="RefSeq" id="WP_176238437.1">
    <property type="nucleotide sequence ID" value="NZ_AP024412.1"/>
</dbReference>
<gene>
    <name evidence="1" type="ORF">MPAN_004830</name>
</gene>
<dbReference type="InterPro" id="IPR015797">
    <property type="entry name" value="NUDIX_hydrolase-like_dom_sf"/>
</dbReference>
<protein>
    <submittedName>
        <fullName evidence="1">Uncharacterized protein</fullName>
    </submittedName>
</protein>
<dbReference type="InterPro" id="IPR020084">
    <property type="entry name" value="NUDIX_hydrolase_CS"/>
</dbReference>
<dbReference type="SUPFAM" id="SSF55811">
    <property type="entry name" value="Nudix"/>
    <property type="match status" value="1"/>
</dbReference>
<evidence type="ECO:0000313" key="1">
    <source>
        <dbReference type="EMBL" id="BCR35590.1"/>
    </source>
</evidence>
<name>A0A7U9TIT5_9MOLU</name>
<dbReference type="EMBL" id="AP024412">
    <property type="protein sequence ID" value="BCR35590.1"/>
    <property type="molecule type" value="Genomic_DNA"/>
</dbReference>
<dbReference type="PROSITE" id="PS51462">
    <property type="entry name" value="NUDIX"/>
    <property type="match status" value="1"/>
</dbReference>
<dbReference type="Gene3D" id="3.90.79.10">
    <property type="entry name" value="Nucleoside Triphosphate Pyrophosphohydrolase"/>
    <property type="match status" value="1"/>
</dbReference>
<keyword evidence="2" id="KW-1185">Reference proteome</keyword>
<dbReference type="CDD" id="cd02883">
    <property type="entry name" value="NUDIX_Hydrolase"/>
    <property type="match status" value="1"/>
</dbReference>
<dbReference type="PROSITE" id="PS00893">
    <property type="entry name" value="NUDIX_BOX"/>
    <property type="match status" value="1"/>
</dbReference>
<dbReference type="Pfam" id="PF00293">
    <property type="entry name" value="NUDIX"/>
    <property type="match status" value="1"/>
</dbReference>
<sequence length="170" mass="20238">MKLIHCFDLKDYDLDDKIYHRVACRAIILQYPYLYMIQSDLYHDLKFPGGGQKPDETDIQTLMRETLEETGLTIIKNTIKPFGMTIEKRKSKTIDHEIFYMESKYFTCKVSKHITSQNLDDYEKAYGYKLIKIHIDDAIKQNQSLIHKDLPQIPWLKRELKVLTYIKDEN</sequence>
<dbReference type="GO" id="GO:0016787">
    <property type="term" value="F:hydrolase activity"/>
    <property type="evidence" value="ECO:0007669"/>
    <property type="project" value="InterPro"/>
</dbReference>
<dbReference type="AlphaFoldDB" id="A0A7U9TIT5"/>
<dbReference type="InterPro" id="IPR000086">
    <property type="entry name" value="NUDIX_hydrolase_dom"/>
</dbReference>